<proteinExistence type="predicted"/>
<feature type="compositionally biased region" description="Polar residues" evidence="1">
    <location>
        <begin position="1"/>
        <end position="17"/>
    </location>
</feature>
<evidence type="ECO:0000313" key="2">
    <source>
        <dbReference type="EnsemblPlants" id="MELO3C018319.2.1"/>
    </source>
</evidence>
<reference evidence="2" key="1">
    <citation type="submission" date="2023-03" db="UniProtKB">
        <authorList>
            <consortium name="EnsemblPlants"/>
        </authorList>
    </citation>
    <scope>IDENTIFICATION</scope>
</reference>
<dbReference type="EnsemblPlants" id="MELO3C018319.2.1">
    <property type="protein sequence ID" value="MELO3C018319.2.1"/>
    <property type="gene ID" value="MELO3C018319.2"/>
</dbReference>
<feature type="region of interest" description="Disordered" evidence="1">
    <location>
        <begin position="1"/>
        <end position="32"/>
    </location>
</feature>
<name>A0A9I9DHC0_CUCME</name>
<dbReference type="Gramene" id="MELO3C018319.2.1">
    <property type="protein sequence ID" value="MELO3C018319.2.1"/>
    <property type="gene ID" value="MELO3C018319.2"/>
</dbReference>
<sequence>MTTGNDGKTNDALVQQRATKKDEGFVGGRKSTRTSVRSRAVGVEICVRWRCTQKQKCSWTEHEARLVQPKRLTDEEDNRLEIDGRCMVVEDK</sequence>
<evidence type="ECO:0000256" key="1">
    <source>
        <dbReference type="SAM" id="MobiDB-lite"/>
    </source>
</evidence>
<protein>
    <submittedName>
        <fullName evidence="2">Uncharacterized protein</fullName>
    </submittedName>
</protein>
<accession>A0A9I9DHC0</accession>
<organism evidence="2">
    <name type="scientific">Cucumis melo</name>
    <name type="common">Muskmelon</name>
    <dbReference type="NCBI Taxonomy" id="3656"/>
    <lineage>
        <taxon>Eukaryota</taxon>
        <taxon>Viridiplantae</taxon>
        <taxon>Streptophyta</taxon>
        <taxon>Embryophyta</taxon>
        <taxon>Tracheophyta</taxon>
        <taxon>Spermatophyta</taxon>
        <taxon>Magnoliopsida</taxon>
        <taxon>eudicotyledons</taxon>
        <taxon>Gunneridae</taxon>
        <taxon>Pentapetalae</taxon>
        <taxon>rosids</taxon>
        <taxon>fabids</taxon>
        <taxon>Cucurbitales</taxon>
        <taxon>Cucurbitaceae</taxon>
        <taxon>Benincaseae</taxon>
        <taxon>Cucumis</taxon>
    </lineage>
</organism>
<dbReference type="AlphaFoldDB" id="A0A9I9DHC0"/>